<accession>A0A0F9GLN6</accession>
<feature type="non-terminal residue" evidence="1">
    <location>
        <position position="174"/>
    </location>
</feature>
<organism evidence="1">
    <name type="scientific">marine sediment metagenome</name>
    <dbReference type="NCBI Taxonomy" id="412755"/>
    <lineage>
        <taxon>unclassified sequences</taxon>
        <taxon>metagenomes</taxon>
        <taxon>ecological metagenomes</taxon>
    </lineage>
</organism>
<proteinExistence type="predicted"/>
<sequence length="174" mass="18467">MIDAVNYYELGRVAGGGYAGGVPAVYTGAAWAAVGGDYVFTAVARAFASGRIVNIADDEDEDQVKKRVTVRGAAISSDANVDAEGNQITTQIQESARTQSDDLVVGDPELFSMTYTSSLIQLATKAMSVAIRLVNKFHRILDSIEVAVPFDPEVDLAVTMGIDDQTVTGKTGNW</sequence>
<reference evidence="1" key="1">
    <citation type="journal article" date="2015" name="Nature">
        <title>Complex archaea that bridge the gap between prokaryotes and eukaryotes.</title>
        <authorList>
            <person name="Spang A."/>
            <person name="Saw J.H."/>
            <person name="Jorgensen S.L."/>
            <person name="Zaremba-Niedzwiedzka K."/>
            <person name="Martijn J."/>
            <person name="Lind A.E."/>
            <person name="van Eijk R."/>
            <person name="Schleper C."/>
            <person name="Guy L."/>
            <person name="Ettema T.J."/>
        </authorList>
    </citation>
    <scope>NUCLEOTIDE SEQUENCE</scope>
</reference>
<dbReference type="AlphaFoldDB" id="A0A0F9GLN6"/>
<evidence type="ECO:0000313" key="1">
    <source>
        <dbReference type="EMBL" id="KKL64077.1"/>
    </source>
</evidence>
<protein>
    <submittedName>
        <fullName evidence="1">Uncharacterized protein</fullName>
    </submittedName>
</protein>
<gene>
    <name evidence="1" type="ORF">LCGC14_2168670</name>
</gene>
<comment type="caution">
    <text evidence="1">The sequence shown here is derived from an EMBL/GenBank/DDBJ whole genome shotgun (WGS) entry which is preliminary data.</text>
</comment>
<dbReference type="EMBL" id="LAZR01027955">
    <property type="protein sequence ID" value="KKL64077.1"/>
    <property type="molecule type" value="Genomic_DNA"/>
</dbReference>
<name>A0A0F9GLN6_9ZZZZ</name>